<keyword evidence="4" id="KW-1185">Reference proteome</keyword>
<evidence type="ECO:0000313" key="4">
    <source>
        <dbReference type="Proteomes" id="UP000078476"/>
    </source>
</evidence>
<dbReference type="Proteomes" id="UP000078476">
    <property type="component" value="Unassembled WGS sequence"/>
</dbReference>
<feature type="region of interest" description="Disordered" evidence="1">
    <location>
        <begin position="199"/>
        <end position="234"/>
    </location>
</feature>
<organism evidence="3 4">
    <name type="scientific">Methylomonas lenta</name>
    <dbReference type="NCBI Taxonomy" id="980561"/>
    <lineage>
        <taxon>Bacteria</taxon>
        <taxon>Pseudomonadati</taxon>
        <taxon>Pseudomonadota</taxon>
        <taxon>Gammaproteobacteria</taxon>
        <taxon>Methylococcales</taxon>
        <taxon>Methylococcaceae</taxon>
        <taxon>Methylomonas</taxon>
    </lineage>
</organism>
<feature type="domain" description="Large polyvalent protein-associated" evidence="2">
    <location>
        <begin position="236"/>
        <end position="323"/>
    </location>
</feature>
<protein>
    <recommendedName>
        <fullName evidence="2">Large polyvalent protein-associated domain-containing protein</fullName>
    </recommendedName>
</protein>
<reference evidence="3 4" key="1">
    <citation type="submission" date="2016-03" db="EMBL/GenBank/DDBJ databases">
        <authorList>
            <person name="Ploux O."/>
        </authorList>
    </citation>
    <scope>NUCLEOTIDE SEQUENCE [LARGE SCALE GENOMIC DNA]</scope>
    <source>
        <strain evidence="3 4">R-45370</strain>
    </source>
</reference>
<dbReference type="RefSeq" id="WP_066986810.1">
    <property type="nucleotide sequence ID" value="NZ_LUUI01000150.1"/>
</dbReference>
<gene>
    <name evidence="3" type="ORF">A1359_15965</name>
</gene>
<dbReference type="OrthoDB" id="8967890at2"/>
<evidence type="ECO:0000313" key="3">
    <source>
        <dbReference type="EMBL" id="OAI10750.1"/>
    </source>
</evidence>
<dbReference type="EMBL" id="LUUI01000150">
    <property type="protein sequence ID" value="OAI10750.1"/>
    <property type="molecule type" value="Genomic_DNA"/>
</dbReference>
<sequence>MATQPETNPISDQNHQTQSTNIFIVKVGNQSKPFTDAQKAGAAYFAANPEKTPRPSVIHSENNRERIMASTEVHGTYMDGQTRYFKTLPDVLPIDKAFQAGFYSALEKSVRKRLQTLNIQASENKAAQPFKLDDRLASDLVRFANFNQEKALKNWQKYAPEGMAIPTYLENPSMAQNSQSSVSRQQPQENVIAFYDRSQEKTPSNPQQTPPIVPEQADSHENPQPKQAGNQDVPERVASRYLRLKNQYYFQDKTLAFEDGGKKLKLETENITVIRDAIAIAEARRWQSITVSGTDNFKHQVWREASLKGIEVVGYQPTKFAEAELLKAMTARDSKNQATERQPKQRDDVTTGVLLAHGADHYKHDQNQGKSYFVKLDVEGQAITKWGADFKRAFADSQSQPQIGDTVVLSNVGKQSMNIPAKTRDEEGNPIETQKTVQKTTWRIEKATYQTALEEHAEALRTGKEIEQKVIAQIPQVAAAITAAKLGEKIAEQAHVSGVIKSEDEKSALVYLIREGLASALEKGKKITAPEIKEQGKQATIDANSVFNDHKPPIMTQEPAKQEQGISR</sequence>
<accession>A0A177N0L0</accession>
<evidence type="ECO:0000259" key="2">
    <source>
        <dbReference type="Pfam" id="PF18821"/>
    </source>
</evidence>
<dbReference type="Pfam" id="PF18821">
    <property type="entry name" value="LPD7"/>
    <property type="match status" value="1"/>
</dbReference>
<dbReference type="InterPro" id="IPR040677">
    <property type="entry name" value="LPD7"/>
</dbReference>
<comment type="caution">
    <text evidence="3">The sequence shown here is derived from an EMBL/GenBank/DDBJ whole genome shotgun (WGS) entry which is preliminary data.</text>
</comment>
<dbReference type="STRING" id="980561.A1359_15965"/>
<dbReference type="AlphaFoldDB" id="A0A177N0L0"/>
<evidence type="ECO:0000256" key="1">
    <source>
        <dbReference type="SAM" id="MobiDB-lite"/>
    </source>
</evidence>
<name>A0A177N0L0_9GAMM</name>
<feature type="region of interest" description="Disordered" evidence="1">
    <location>
        <begin position="546"/>
        <end position="568"/>
    </location>
</feature>
<proteinExistence type="predicted"/>